<keyword evidence="3" id="KW-1185">Reference proteome</keyword>
<evidence type="ECO:0000259" key="1">
    <source>
        <dbReference type="PROSITE" id="PS50851"/>
    </source>
</evidence>
<dbReference type="Pfam" id="PF01584">
    <property type="entry name" value="CheW"/>
    <property type="match status" value="1"/>
</dbReference>
<dbReference type="InterPro" id="IPR036061">
    <property type="entry name" value="CheW-like_dom_sf"/>
</dbReference>
<dbReference type="SMART" id="SM00260">
    <property type="entry name" value="CheW"/>
    <property type="match status" value="1"/>
</dbReference>
<dbReference type="Proteomes" id="UP000697995">
    <property type="component" value="Unassembled WGS sequence"/>
</dbReference>
<dbReference type="PANTHER" id="PTHR22617">
    <property type="entry name" value="CHEMOTAXIS SENSOR HISTIDINE KINASE-RELATED"/>
    <property type="match status" value="1"/>
</dbReference>
<dbReference type="InterPro" id="IPR002545">
    <property type="entry name" value="CheW-lke_dom"/>
</dbReference>
<sequence>MAPAATPDQAVDVLTLEIGTEVFAIEATAVREILDLVPVTEVPGARPFVGGVINVRGRIVPLVDMRLRLAMPPAAPTADTRIIVLDIALEGEPTAVGILADRVNEVVQLDLGMLEEAPRLGLRWQPEFIRSVGMRSGRLVVLPDLERILT</sequence>
<protein>
    <submittedName>
        <fullName evidence="2">Chemotaxis protein CheW</fullName>
    </submittedName>
</protein>
<dbReference type="EMBL" id="NRSG01000001">
    <property type="protein sequence ID" value="MBK1656666.1"/>
    <property type="molecule type" value="Genomic_DNA"/>
</dbReference>
<name>A0ABS1CQE4_9PROT</name>
<accession>A0ABS1CQE4</accession>
<dbReference type="PANTHER" id="PTHR22617:SF23">
    <property type="entry name" value="CHEMOTAXIS PROTEIN CHEW"/>
    <property type="match status" value="1"/>
</dbReference>
<dbReference type="Gene3D" id="2.30.30.40">
    <property type="entry name" value="SH3 Domains"/>
    <property type="match status" value="1"/>
</dbReference>
<gene>
    <name evidence="2" type="ORF">CKO45_00290</name>
</gene>
<dbReference type="PROSITE" id="PS50851">
    <property type="entry name" value="CHEW"/>
    <property type="match status" value="1"/>
</dbReference>
<proteinExistence type="predicted"/>
<feature type="domain" description="CheW-like" evidence="1">
    <location>
        <begin position="10"/>
        <end position="150"/>
    </location>
</feature>
<evidence type="ECO:0000313" key="3">
    <source>
        <dbReference type="Proteomes" id="UP000697995"/>
    </source>
</evidence>
<reference evidence="2 3" key="1">
    <citation type="journal article" date="2020" name="Microorganisms">
        <title>Osmotic Adaptation and Compatible Solute Biosynthesis of Phototrophic Bacteria as Revealed from Genome Analyses.</title>
        <authorList>
            <person name="Imhoff J.F."/>
            <person name="Rahn T."/>
            <person name="Kunzel S."/>
            <person name="Keller A."/>
            <person name="Neulinger S.C."/>
        </authorList>
    </citation>
    <scope>NUCLEOTIDE SEQUENCE [LARGE SCALE GENOMIC DNA]</scope>
    <source>
        <strain evidence="2 3">DSM 15382</strain>
    </source>
</reference>
<organism evidence="2 3">
    <name type="scientific">Paracraurococcus ruber</name>
    <dbReference type="NCBI Taxonomy" id="77675"/>
    <lineage>
        <taxon>Bacteria</taxon>
        <taxon>Pseudomonadati</taxon>
        <taxon>Pseudomonadota</taxon>
        <taxon>Alphaproteobacteria</taxon>
        <taxon>Acetobacterales</taxon>
        <taxon>Roseomonadaceae</taxon>
        <taxon>Paracraurococcus</taxon>
    </lineage>
</organism>
<comment type="caution">
    <text evidence="2">The sequence shown here is derived from an EMBL/GenBank/DDBJ whole genome shotgun (WGS) entry which is preliminary data.</text>
</comment>
<dbReference type="Gene3D" id="2.40.50.180">
    <property type="entry name" value="CheA-289, Domain 4"/>
    <property type="match status" value="1"/>
</dbReference>
<dbReference type="InterPro" id="IPR039315">
    <property type="entry name" value="CheW"/>
</dbReference>
<dbReference type="SUPFAM" id="SSF50341">
    <property type="entry name" value="CheW-like"/>
    <property type="match status" value="1"/>
</dbReference>
<evidence type="ECO:0000313" key="2">
    <source>
        <dbReference type="EMBL" id="MBK1656666.1"/>
    </source>
</evidence>